<feature type="compositionally biased region" description="Acidic residues" evidence="1">
    <location>
        <begin position="89"/>
        <end position="110"/>
    </location>
</feature>
<name>A0A151M7E2_ALLMI</name>
<evidence type="ECO:0000313" key="2">
    <source>
        <dbReference type="EMBL" id="KYO20424.1"/>
    </source>
</evidence>
<protein>
    <submittedName>
        <fullName evidence="2">Uncharacterized protein</fullName>
    </submittedName>
</protein>
<comment type="caution">
    <text evidence="2">The sequence shown here is derived from an EMBL/GenBank/DDBJ whole genome shotgun (WGS) entry which is preliminary data.</text>
</comment>
<gene>
    <name evidence="2" type="ORF">Y1Q_0006545</name>
</gene>
<accession>A0A151M7E2</accession>
<dbReference type="EMBL" id="AKHW03006414">
    <property type="protein sequence ID" value="KYO20424.1"/>
    <property type="molecule type" value="Genomic_DNA"/>
</dbReference>
<dbReference type="Proteomes" id="UP000050525">
    <property type="component" value="Unassembled WGS sequence"/>
</dbReference>
<proteinExistence type="predicted"/>
<organism evidence="2 3">
    <name type="scientific">Alligator mississippiensis</name>
    <name type="common">American alligator</name>
    <dbReference type="NCBI Taxonomy" id="8496"/>
    <lineage>
        <taxon>Eukaryota</taxon>
        <taxon>Metazoa</taxon>
        <taxon>Chordata</taxon>
        <taxon>Craniata</taxon>
        <taxon>Vertebrata</taxon>
        <taxon>Euteleostomi</taxon>
        <taxon>Archelosauria</taxon>
        <taxon>Archosauria</taxon>
        <taxon>Crocodylia</taxon>
        <taxon>Alligatoridae</taxon>
        <taxon>Alligatorinae</taxon>
        <taxon>Alligator</taxon>
    </lineage>
</organism>
<feature type="region of interest" description="Disordered" evidence="1">
    <location>
        <begin position="87"/>
        <end position="137"/>
    </location>
</feature>
<evidence type="ECO:0000256" key="1">
    <source>
        <dbReference type="SAM" id="MobiDB-lite"/>
    </source>
</evidence>
<evidence type="ECO:0000313" key="3">
    <source>
        <dbReference type="Proteomes" id="UP000050525"/>
    </source>
</evidence>
<reference evidence="2 3" key="1">
    <citation type="journal article" date="2012" name="Genome Biol.">
        <title>Sequencing three crocodilian genomes to illuminate the evolution of archosaurs and amniotes.</title>
        <authorList>
            <person name="St John J.A."/>
            <person name="Braun E.L."/>
            <person name="Isberg S.R."/>
            <person name="Miles L.G."/>
            <person name="Chong A.Y."/>
            <person name="Gongora J."/>
            <person name="Dalzell P."/>
            <person name="Moran C."/>
            <person name="Bed'hom B."/>
            <person name="Abzhanov A."/>
            <person name="Burgess S.C."/>
            <person name="Cooksey A.M."/>
            <person name="Castoe T.A."/>
            <person name="Crawford N.G."/>
            <person name="Densmore L.D."/>
            <person name="Drew J.C."/>
            <person name="Edwards S.V."/>
            <person name="Faircloth B.C."/>
            <person name="Fujita M.K."/>
            <person name="Greenwold M.J."/>
            <person name="Hoffmann F.G."/>
            <person name="Howard J.M."/>
            <person name="Iguchi T."/>
            <person name="Janes D.E."/>
            <person name="Khan S.Y."/>
            <person name="Kohno S."/>
            <person name="de Koning A.J."/>
            <person name="Lance S.L."/>
            <person name="McCarthy F.M."/>
            <person name="McCormack J.E."/>
            <person name="Merchant M.E."/>
            <person name="Peterson D.G."/>
            <person name="Pollock D.D."/>
            <person name="Pourmand N."/>
            <person name="Raney B.J."/>
            <person name="Roessler K.A."/>
            <person name="Sanford J.R."/>
            <person name="Sawyer R.H."/>
            <person name="Schmidt C.J."/>
            <person name="Triplett E.W."/>
            <person name="Tuberville T.D."/>
            <person name="Venegas-Anaya M."/>
            <person name="Howard J.T."/>
            <person name="Jarvis E.D."/>
            <person name="Guillette L.J.Jr."/>
            <person name="Glenn T.C."/>
            <person name="Green R.E."/>
            <person name="Ray D.A."/>
        </authorList>
    </citation>
    <scope>NUCLEOTIDE SEQUENCE [LARGE SCALE GENOMIC DNA]</scope>
    <source>
        <strain evidence="2">KSC_2009_1</strain>
    </source>
</reference>
<keyword evidence="3" id="KW-1185">Reference proteome</keyword>
<sequence>MQNLLYLVYYTHFYVKGVKLEFSVSMEICNRMEPEDTTDTHLSGSRIPIGGIVCLTQLYHQKTVGEDGKEVAKTIWQMCHWHRLFEDIASPEEESGDVEEEIEASEEESGSSDNNNENSDSDDGEKDSERIMTFTKN</sequence>
<dbReference type="AlphaFoldDB" id="A0A151M7E2"/>